<reference evidence="2 3" key="1">
    <citation type="journal article" date="2014" name="Agronomy (Basel)">
        <title>A Draft Genome Sequence for Ensete ventricosum, the Drought-Tolerant Tree Against Hunger.</title>
        <authorList>
            <person name="Harrison J."/>
            <person name="Moore K.A."/>
            <person name="Paszkiewicz K."/>
            <person name="Jones T."/>
            <person name="Grant M."/>
            <person name="Ambacheew D."/>
            <person name="Muzemil S."/>
            <person name="Studholme D.J."/>
        </authorList>
    </citation>
    <scope>NUCLEOTIDE SEQUENCE [LARGE SCALE GENOMIC DNA]</scope>
</reference>
<evidence type="ECO:0000313" key="2">
    <source>
        <dbReference type="EMBL" id="RRT34008.1"/>
    </source>
</evidence>
<feature type="region of interest" description="Disordered" evidence="1">
    <location>
        <begin position="107"/>
        <end position="133"/>
    </location>
</feature>
<protein>
    <submittedName>
        <fullName evidence="2">Uncharacterized protein</fullName>
    </submittedName>
</protein>
<sequence length="133" mass="13846">MALTGGGDGEGHVMGDIGLRVRRVYLSGTWILTTPPTAASMSDPSLSLSPSSSPPLAFPLPSKTSSPATSLCMQDIPGTRTMRRPLTSPLSAAITRTVFFVSATTVKGRHRTTAHSAGTMDDDSAPSHRPPAN</sequence>
<organism evidence="2 3">
    <name type="scientific">Ensete ventricosum</name>
    <name type="common">Abyssinian banana</name>
    <name type="synonym">Musa ensete</name>
    <dbReference type="NCBI Taxonomy" id="4639"/>
    <lineage>
        <taxon>Eukaryota</taxon>
        <taxon>Viridiplantae</taxon>
        <taxon>Streptophyta</taxon>
        <taxon>Embryophyta</taxon>
        <taxon>Tracheophyta</taxon>
        <taxon>Spermatophyta</taxon>
        <taxon>Magnoliopsida</taxon>
        <taxon>Liliopsida</taxon>
        <taxon>Zingiberales</taxon>
        <taxon>Musaceae</taxon>
        <taxon>Ensete</taxon>
    </lineage>
</organism>
<comment type="caution">
    <text evidence="2">The sequence shown here is derived from an EMBL/GenBank/DDBJ whole genome shotgun (WGS) entry which is preliminary data.</text>
</comment>
<dbReference type="Proteomes" id="UP000287651">
    <property type="component" value="Unassembled WGS sequence"/>
</dbReference>
<feature type="compositionally biased region" description="Low complexity" evidence="1">
    <location>
        <begin position="40"/>
        <end position="51"/>
    </location>
</feature>
<evidence type="ECO:0000313" key="3">
    <source>
        <dbReference type="Proteomes" id="UP000287651"/>
    </source>
</evidence>
<dbReference type="AlphaFoldDB" id="A0A426X3E8"/>
<proteinExistence type="predicted"/>
<gene>
    <name evidence="2" type="ORF">B296_00055730</name>
</gene>
<accession>A0A426X3E8</accession>
<evidence type="ECO:0000256" key="1">
    <source>
        <dbReference type="SAM" id="MobiDB-lite"/>
    </source>
</evidence>
<feature type="region of interest" description="Disordered" evidence="1">
    <location>
        <begin position="36"/>
        <end position="70"/>
    </location>
</feature>
<dbReference type="EMBL" id="AMZH03027768">
    <property type="protein sequence ID" value="RRT34008.1"/>
    <property type="molecule type" value="Genomic_DNA"/>
</dbReference>
<name>A0A426X3E8_ENSVE</name>